<dbReference type="RefSeq" id="WP_109711612.1">
    <property type="nucleotide sequence ID" value="NZ_PPED02000002.1"/>
</dbReference>
<dbReference type="InterPro" id="IPR013320">
    <property type="entry name" value="ConA-like_dom_sf"/>
</dbReference>
<accession>A0A316X9V0</accession>
<gene>
    <name evidence="8" type="ORF">C1631_008080</name>
</gene>
<dbReference type="NCBIfam" id="TIGR04131">
    <property type="entry name" value="Bac_Flav_CTERM"/>
    <property type="match status" value="1"/>
</dbReference>
<dbReference type="Proteomes" id="UP000236594">
    <property type="component" value="Unassembled WGS sequence"/>
</dbReference>
<dbReference type="OrthoDB" id="9765926at2"/>
<sequence length="1332" mass="140315">MKKKLLLYSLILLFCINNTLLSQTYQLTGNPVNTTGWTIVPSTIVSGDFVRLVDDQPGKSGAINLNAPINLRYCDKWKVEFDFRIDGNGTSSFGRGDGFAFWYLANPPTGFVSGGGLGIPANASGLMVGFDIFNNSNERQMSKVHILYGTNNTAGNNIEFNNTPGSSFHSADLNSTQPFVGSTYKHVEVTGQIDQANMANWIITVRIDGNLITTQSFAPSGGAANMTQGYFGFSASTGGASARSSVKNVKIYTDKIPVLQSTITKSFCPGNNTVDLTSFNAQLTSNPNNYTFTYYVQGSSTPIVNPSNFQFNSNTTIIVFIKDNAQSLCDNSDSKIQLVITPAPPPTITASSPTICYGGNITLTSNQPTGNTWSTGETTPSITITTPGTYTLTNSTTGCISSPASVTITGEADPNIQITGNFILCETPTQLTASSTGTGNTYSWSNGTTGNTTSVSTPGTYSVTATTPAGCQYQKSVTVTQGNVPVVQNSTLSQCSNSSTATFDLTSAQNNLSSTPGVTFDYYVSQADAIAGNTNTITNPNAYVSGNAIIYVRVKSSTTCAKIAELQLTITTTTTPVITASSPTICYGGNIILTSNQSTGNTWSTGETTPSITVTTPGTYTLINNTTGCISLPASITITSESDPNIQITGNFVFCETPTQLTASSTGTGNTYSWSNGTTGNTTSVSTPGTYSVTATTPAGCQYQKSVTVTQGNVPVVQNSTLSQCSNSSTATFDLTSAQNNLSSTPGVTFDYYVSQADAIAGNANTITNPAAYVSGNATIYVRIKSMPCYKIAELQLIVNSKPSPIISASANAICNGNSVILTSNLSAGNTWSTGETTPSITVSTAGTYTLTNNNGTCTSNPVSITITSGTDPNLQISGSTTFCQGTSTTLTATATGTGNTFFWSNGVNTATNTITAPGTYTATVTTAVGCQYQKSVTVTMDPSIIINIATPAEITCTTSQITLDATSSVYQPGATFLWTATGGGNIVSGGNTLTPVINNSGNYTLRITSATPNGCSQQSSITVIRNTAPPTIILSSSKLTICKGESVTITATGATSYIWNTLPGIGNTQTVNPTTTTTYSATGTGANGCTSTASITITVVPEIVSTLHNIEVCQGDTAILDAGTGPGYTYQWNTGATTQTISVSTSGTYTVIINNRSCSKTFNATVSYIPTPKILEILYKDPVLTIIAKKNGTTPLEYSIDDGITWQSSHIFQVLRNTKYPISVRNKGVTCLSRTEYYTFFMANIITPNGDGINDVIDFSAISKYGNFNGGIFDRYGKSVFKISSKNPVWDGKYLGRPLPTDTYWYKLSWENRLTEKPEELSGWVLLKNRE</sequence>
<keyword evidence="5" id="KW-0472">Membrane</keyword>
<feature type="chain" id="PRO_5016391949" description="L-type lectin-like domain-containing protein" evidence="6">
    <location>
        <begin position="23"/>
        <end position="1332"/>
    </location>
</feature>
<evidence type="ECO:0000256" key="4">
    <source>
        <dbReference type="ARBA" id="ARBA00022989"/>
    </source>
</evidence>
<dbReference type="GO" id="GO:0004553">
    <property type="term" value="F:hydrolase activity, hydrolyzing O-glycosyl compounds"/>
    <property type="evidence" value="ECO:0007669"/>
    <property type="project" value="UniProtKB-ARBA"/>
</dbReference>
<feature type="signal peptide" evidence="6">
    <location>
        <begin position="1"/>
        <end position="22"/>
    </location>
</feature>
<evidence type="ECO:0000256" key="3">
    <source>
        <dbReference type="ARBA" id="ARBA00022729"/>
    </source>
</evidence>
<reference evidence="8 9" key="1">
    <citation type="submission" date="2018-04" db="EMBL/GenBank/DDBJ databases">
        <title>Draft Genome Sequence of Phosphate-Solubilizing Chryseobacterium sp. ISE14 that is a Biocontrol and Plant Growth-Promoting Rhizobacterium Isolated from Cucumber.</title>
        <authorList>
            <person name="Jeong J.-J."/>
            <person name="Sang M.K."/>
            <person name="Choi I.-G."/>
            <person name="Kim K.D."/>
        </authorList>
    </citation>
    <scope>NUCLEOTIDE SEQUENCE [LARGE SCALE GENOMIC DNA]</scope>
    <source>
        <strain evidence="8 9">ISE14</strain>
    </source>
</reference>
<comment type="subcellular location">
    <subcellularLocation>
        <location evidence="1">Membrane</location>
        <topology evidence="1">Single-pass type I membrane protein</topology>
    </subcellularLocation>
</comment>
<dbReference type="Pfam" id="PF13585">
    <property type="entry name" value="CHU_C"/>
    <property type="match status" value="1"/>
</dbReference>
<evidence type="ECO:0000259" key="7">
    <source>
        <dbReference type="Pfam" id="PF03388"/>
    </source>
</evidence>
<evidence type="ECO:0000256" key="6">
    <source>
        <dbReference type="SAM" id="SignalP"/>
    </source>
</evidence>
<evidence type="ECO:0000313" key="8">
    <source>
        <dbReference type="EMBL" id="PWN69959.1"/>
    </source>
</evidence>
<dbReference type="Pfam" id="PF03388">
    <property type="entry name" value="Lectin_leg-like"/>
    <property type="match status" value="1"/>
</dbReference>
<dbReference type="GO" id="GO:0005537">
    <property type="term" value="F:D-mannose binding"/>
    <property type="evidence" value="ECO:0007669"/>
    <property type="project" value="TreeGrafter"/>
</dbReference>
<evidence type="ECO:0000256" key="1">
    <source>
        <dbReference type="ARBA" id="ARBA00004479"/>
    </source>
</evidence>
<feature type="domain" description="L-type lectin-like" evidence="7">
    <location>
        <begin position="33"/>
        <end position="252"/>
    </location>
</feature>
<dbReference type="InterPro" id="IPR026341">
    <property type="entry name" value="T9SS_type_B"/>
</dbReference>
<keyword evidence="2" id="KW-0812">Transmembrane</keyword>
<name>A0A316X9V0_9FLAO</name>
<proteinExistence type="predicted"/>
<evidence type="ECO:0000256" key="2">
    <source>
        <dbReference type="ARBA" id="ARBA00022692"/>
    </source>
</evidence>
<keyword evidence="3 6" id="KW-0732">Signal</keyword>
<dbReference type="InterPro" id="IPR005052">
    <property type="entry name" value="Lectin_leg"/>
</dbReference>
<comment type="caution">
    <text evidence="8">The sequence shown here is derived from an EMBL/GenBank/DDBJ whole genome shotgun (WGS) entry which is preliminary data.</text>
</comment>
<dbReference type="InterPro" id="IPR051136">
    <property type="entry name" value="Intracellular_Lectin-GPT"/>
</dbReference>
<evidence type="ECO:0000313" key="9">
    <source>
        <dbReference type="Proteomes" id="UP000236594"/>
    </source>
</evidence>
<protein>
    <recommendedName>
        <fullName evidence="7">L-type lectin-like domain-containing protein</fullName>
    </recommendedName>
</protein>
<keyword evidence="9" id="KW-1185">Reference proteome</keyword>
<dbReference type="Gene3D" id="2.60.40.10">
    <property type="entry name" value="Immunoglobulins"/>
    <property type="match status" value="1"/>
</dbReference>
<dbReference type="PANTHER" id="PTHR12223">
    <property type="entry name" value="VESICULAR MANNOSE-BINDING LECTIN"/>
    <property type="match status" value="1"/>
</dbReference>
<dbReference type="PANTHER" id="PTHR12223:SF28">
    <property type="entry name" value="LECTIN, MANNOSE BINDING 1 LIKE"/>
    <property type="match status" value="1"/>
</dbReference>
<dbReference type="GO" id="GO:0006888">
    <property type="term" value="P:endoplasmic reticulum to Golgi vesicle-mediated transport"/>
    <property type="evidence" value="ECO:0007669"/>
    <property type="project" value="TreeGrafter"/>
</dbReference>
<dbReference type="GO" id="GO:0016020">
    <property type="term" value="C:membrane"/>
    <property type="evidence" value="ECO:0007669"/>
    <property type="project" value="UniProtKB-SubCell"/>
</dbReference>
<evidence type="ECO:0000256" key="5">
    <source>
        <dbReference type="ARBA" id="ARBA00023136"/>
    </source>
</evidence>
<dbReference type="GO" id="GO:0005975">
    <property type="term" value="P:carbohydrate metabolic process"/>
    <property type="evidence" value="ECO:0007669"/>
    <property type="project" value="UniProtKB-ARBA"/>
</dbReference>
<dbReference type="EMBL" id="PPED02000002">
    <property type="protein sequence ID" value="PWN69959.1"/>
    <property type="molecule type" value="Genomic_DNA"/>
</dbReference>
<keyword evidence="4" id="KW-1133">Transmembrane helix</keyword>
<dbReference type="SUPFAM" id="SSF49899">
    <property type="entry name" value="Concanavalin A-like lectins/glucanases"/>
    <property type="match status" value="1"/>
</dbReference>
<organism evidence="8 9">
    <name type="scientific">Chryseobacterium phosphatilyticum</name>
    <dbReference type="NCBI Taxonomy" id="475075"/>
    <lineage>
        <taxon>Bacteria</taxon>
        <taxon>Pseudomonadati</taxon>
        <taxon>Bacteroidota</taxon>
        <taxon>Flavobacteriia</taxon>
        <taxon>Flavobacteriales</taxon>
        <taxon>Weeksellaceae</taxon>
        <taxon>Chryseobacterium group</taxon>
        <taxon>Chryseobacterium</taxon>
    </lineage>
</organism>
<dbReference type="Gene3D" id="2.60.120.200">
    <property type="match status" value="1"/>
</dbReference>
<dbReference type="InterPro" id="IPR013783">
    <property type="entry name" value="Ig-like_fold"/>
</dbReference>
<dbReference type="GO" id="GO:0030134">
    <property type="term" value="C:COPII-coated ER to Golgi transport vesicle"/>
    <property type="evidence" value="ECO:0007669"/>
    <property type="project" value="TreeGrafter"/>
</dbReference>